<dbReference type="Gene3D" id="1.20.1280.50">
    <property type="match status" value="1"/>
</dbReference>
<dbReference type="OrthoDB" id="3250066at2759"/>
<organism evidence="2 3">
    <name type="scientific">Pisolithus tinctorius Marx 270</name>
    <dbReference type="NCBI Taxonomy" id="870435"/>
    <lineage>
        <taxon>Eukaryota</taxon>
        <taxon>Fungi</taxon>
        <taxon>Dikarya</taxon>
        <taxon>Basidiomycota</taxon>
        <taxon>Agaricomycotina</taxon>
        <taxon>Agaricomycetes</taxon>
        <taxon>Agaricomycetidae</taxon>
        <taxon>Boletales</taxon>
        <taxon>Sclerodermatineae</taxon>
        <taxon>Pisolithaceae</taxon>
        <taxon>Pisolithus</taxon>
    </lineage>
</organism>
<gene>
    <name evidence="2" type="ORF">M404DRAFT_992568</name>
</gene>
<feature type="compositionally biased region" description="Acidic residues" evidence="1">
    <location>
        <begin position="582"/>
        <end position="594"/>
    </location>
</feature>
<dbReference type="InterPro" id="IPR036047">
    <property type="entry name" value="F-box-like_dom_sf"/>
</dbReference>
<dbReference type="SUPFAM" id="SSF81383">
    <property type="entry name" value="F-box domain"/>
    <property type="match status" value="1"/>
</dbReference>
<dbReference type="STRING" id="870435.A0A0C3PJG5"/>
<keyword evidence="3" id="KW-1185">Reference proteome</keyword>
<evidence type="ECO:0000313" key="3">
    <source>
        <dbReference type="Proteomes" id="UP000054217"/>
    </source>
</evidence>
<feature type="region of interest" description="Disordered" evidence="1">
    <location>
        <begin position="61"/>
        <end position="120"/>
    </location>
</feature>
<dbReference type="SUPFAM" id="SSF52047">
    <property type="entry name" value="RNI-like"/>
    <property type="match status" value="1"/>
</dbReference>
<reference evidence="2 3" key="1">
    <citation type="submission" date="2014-04" db="EMBL/GenBank/DDBJ databases">
        <authorList>
            <consortium name="DOE Joint Genome Institute"/>
            <person name="Kuo A."/>
            <person name="Kohler A."/>
            <person name="Costa M.D."/>
            <person name="Nagy L.G."/>
            <person name="Floudas D."/>
            <person name="Copeland A."/>
            <person name="Barry K.W."/>
            <person name="Cichocki N."/>
            <person name="Veneault-Fourrey C."/>
            <person name="LaButti K."/>
            <person name="Lindquist E.A."/>
            <person name="Lipzen A."/>
            <person name="Lundell T."/>
            <person name="Morin E."/>
            <person name="Murat C."/>
            <person name="Sun H."/>
            <person name="Tunlid A."/>
            <person name="Henrissat B."/>
            <person name="Grigoriev I.V."/>
            <person name="Hibbett D.S."/>
            <person name="Martin F."/>
            <person name="Nordberg H.P."/>
            <person name="Cantor M.N."/>
            <person name="Hua S.X."/>
        </authorList>
    </citation>
    <scope>NUCLEOTIDE SEQUENCE [LARGE SCALE GENOMIC DNA]</scope>
    <source>
        <strain evidence="2 3">Marx 270</strain>
    </source>
</reference>
<accession>A0A0C3PJG5</accession>
<feature type="compositionally biased region" description="Acidic residues" evidence="1">
    <location>
        <begin position="603"/>
        <end position="619"/>
    </location>
</feature>
<evidence type="ECO:0000256" key="1">
    <source>
        <dbReference type="SAM" id="MobiDB-lite"/>
    </source>
</evidence>
<sequence>MSSKQLHHITNTTDNGEVEARCSQRLQNNPLVPPSDGSCPINQLPPEILSLIFEHGTAAENLEETDEEGSVTWSEFQERRGEDKEEEGSGDQKGQVQEEKDEHESDEEGSDSDCECCDDDSELSSDSEIFLPFRFAVSQVCRHWRTVALETPSLWTKIEISCMDQSPYEKVTAFLERSKSLPLDIYIDSEPPDDLSDDEDVPEELSKVDLDGLLALLVPHVPRWGSLEVHVGSYEHMYTILKAVSDPSVPPAAQLRDLQLYHHEESDGHSTTFSKPEYSDHFTLFSGSAPQLRSISLWGVHVDWTQSWLRSSHLVELELAYHTQDVRAHWSTFSAMLRAVAPTLEKLCLEQSGPSGSPGEWTIEPGTPEWSIDVNNPILLPKLIQLELAFIPPFEVISLLRKLCMPSLKGLALDFDDEDYTDLVTYLVGPTTTAATTAIASTSSCKESPSLLRGLESLKIAGLPCNEQSIEQMYSELVNLESLNLSMYHLSSPFFGNLYPQPPLKLEESGVPDTTVSYRVLLPRLTTLFISNVPGHVVRHFVHERQRVGAPLRMVFVDQNTIVTPEEESWLKKNLEKFDYFEGSDDEDSDDEESLGPSCVWDSCEDWDAENDSFESGSE</sequence>
<dbReference type="AlphaFoldDB" id="A0A0C3PJG5"/>
<dbReference type="HOGENOM" id="CLU_020999_1_2_1"/>
<feature type="region of interest" description="Disordered" evidence="1">
    <location>
        <begin position="582"/>
        <end position="619"/>
    </location>
</feature>
<reference evidence="3" key="2">
    <citation type="submission" date="2015-01" db="EMBL/GenBank/DDBJ databases">
        <title>Evolutionary Origins and Diversification of the Mycorrhizal Mutualists.</title>
        <authorList>
            <consortium name="DOE Joint Genome Institute"/>
            <consortium name="Mycorrhizal Genomics Consortium"/>
            <person name="Kohler A."/>
            <person name="Kuo A."/>
            <person name="Nagy L.G."/>
            <person name="Floudas D."/>
            <person name="Copeland A."/>
            <person name="Barry K.W."/>
            <person name="Cichocki N."/>
            <person name="Veneault-Fourrey C."/>
            <person name="LaButti K."/>
            <person name="Lindquist E.A."/>
            <person name="Lipzen A."/>
            <person name="Lundell T."/>
            <person name="Morin E."/>
            <person name="Murat C."/>
            <person name="Riley R."/>
            <person name="Ohm R."/>
            <person name="Sun H."/>
            <person name="Tunlid A."/>
            <person name="Henrissat B."/>
            <person name="Grigoriev I.V."/>
            <person name="Hibbett D.S."/>
            <person name="Martin F."/>
        </authorList>
    </citation>
    <scope>NUCLEOTIDE SEQUENCE [LARGE SCALE GENOMIC DNA]</scope>
    <source>
        <strain evidence="3">Marx 270</strain>
    </source>
</reference>
<dbReference type="EMBL" id="KN831945">
    <property type="protein sequence ID" value="KIO14300.1"/>
    <property type="molecule type" value="Genomic_DNA"/>
</dbReference>
<proteinExistence type="predicted"/>
<dbReference type="InParanoid" id="A0A0C3PJG5"/>
<protein>
    <submittedName>
        <fullName evidence="2">Uncharacterized protein</fullName>
    </submittedName>
</protein>
<name>A0A0C3PJG5_PISTI</name>
<dbReference type="Proteomes" id="UP000054217">
    <property type="component" value="Unassembled WGS sequence"/>
</dbReference>
<evidence type="ECO:0000313" key="2">
    <source>
        <dbReference type="EMBL" id="KIO14300.1"/>
    </source>
</evidence>
<feature type="compositionally biased region" description="Acidic residues" evidence="1">
    <location>
        <begin position="104"/>
        <end position="120"/>
    </location>
</feature>